<feature type="transmembrane region" description="Helical" evidence="2">
    <location>
        <begin position="112"/>
        <end position="133"/>
    </location>
</feature>
<evidence type="ECO:0000256" key="1">
    <source>
        <dbReference type="ARBA" id="ARBA00010199"/>
    </source>
</evidence>
<dbReference type="GO" id="GO:0015297">
    <property type="term" value="F:antiporter activity"/>
    <property type="evidence" value="ECO:0007669"/>
    <property type="project" value="InterPro"/>
</dbReference>
<name>A0A835PL66_VANPL</name>
<feature type="transmembrane region" description="Helical" evidence="2">
    <location>
        <begin position="248"/>
        <end position="269"/>
    </location>
</feature>
<accession>A0A835PL66</accession>
<evidence type="ECO:0000313" key="3">
    <source>
        <dbReference type="EMBL" id="KAG0452232.1"/>
    </source>
</evidence>
<dbReference type="InterPro" id="IPR002528">
    <property type="entry name" value="MATE_fam"/>
</dbReference>
<feature type="transmembrane region" description="Helical" evidence="2">
    <location>
        <begin position="86"/>
        <end position="106"/>
    </location>
</feature>
<dbReference type="OrthoDB" id="409173at2759"/>
<keyword evidence="4" id="KW-1185">Reference proteome</keyword>
<feature type="transmembrane region" description="Helical" evidence="2">
    <location>
        <begin position="20"/>
        <end position="38"/>
    </location>
</feature>
<protein>
    <submittedName>
        <fullName evidence="3">Uncharacterized protein</fullName>
    </submittedName>
</protein>
<sequence>MERKTLVEEVKKQLCLAGPLIAANLLSFVLQTISLMYIGRFGKLQLSGAAVAMTFTNVTGFAVLLGMGSALETLCGQAYGAKQAKLLGIHLQRAVLVLAITSITLSIPCLNISSVVFMITMGLGAAISIRVSNELGAGNPQAARLAMLVSTGLTMTEGLVVGSAMVLMHNVLGRAYSNDKVVVKSVAAMVPLVALSHFINTIQCVFSGISRGCGWQYICVWISLGSFYAVGFPVSIVMAFFVHLGGKGLWLGIICALSVQDILLVLMATRSNLGEEANKAREKALSFNTTSERHTNLEALSCENISVEM</sequence>
<evidence type="ECO:0000256" key="2">
    <source>
        <dbReference type="SAM" id="Phobius"/>
    </source>
</evidence>
<comment type="similarity">
    <text evidence="1">Belongs to the multi antimicrobial extrusion (MATE) (TC 2.A.66.1) family.</text>
</comment>
<organism evidence="3 4">
    <name type="scientific">Vanilla planifolia</name>
    <name type="common">Vanilla</name>
    <dbReference type="NCBI Taxonomy" id="51239"/>
    <lineage>
        <taxon>Eukaryota</taxon>
        <taxon>Viridiplantae</taxon>
        <taxon>Streptophyta</taxon>
        <taxon>Embryophyta</taxon>
        <taxon>Tracheophyta</taxon>
        <taxon>Spermatophyta</taxon>
        <taxon>Magnoliopsida</taxon>
        <taxon>Liliopsida</taxon>
        <taxon>Asparagales</taxon>
        <taxon>Orchidaceae</taxon>
        <taxon>Vanilloideae</taxon>
        <taxon>Vanilleae</taxon>
        <taxon>Vanilla</taxon>
    </lineage>
</organism>
<dbReference type="GO" id="GO:0042910">
    <property type="term" value="F:xenobiotic transmembrane transporter activity"/>
    <property type="evidence" value="ECO:0007669"/>
    <property type="project" value="InterPro"/>
</dbReference>
<feature type="transmembrane region" description="Helical" evidence="2">
    <location>
        <begin position="145"/>
        <end position="166"/>
    </location>
</feature>
<evidence type="ECO:0000313" key="4">
    <source>
        <dbReference type="Proteomes" id="UP000636800"/>
    </source>
</evidence>
<gene>
    <name evidence="3" type="ORF">HPP92_026072</name>
</gene>
<reference evidence="3 4" key="1">
    <citation type="journal article" date="2020" name="Nat. Food">
        <title>A phased Vanilla planifolia genome enables genetic improvement of flavour and production.</title>
        <authorList>
            <person name="Hasing T."/>
            <person name="Tang H."/>
            <person name="Brym M."/>
            <person name="Khazi F."/>
            <person name="Huang T."/>
            <person name="Chambers A.H."/>
        </authorList>
    </citation>
    <scope>NUCLEOTIDE SEQUENCE [LARGE SCALE GENOMIC DNA]</scope>
    <source>
        <tissue evidence="3">Leaf</tissue>
    </source>
</reference>
<dbReference type="AlphaFoldDB" id="A0A835PL66"/>
<keyword evidence="2" id="KW-0812">Transmembrane</keyword>
<feature type="transmembrane region" description="Helical" evidence="2">
    <location>
        <begin position="186"/>
        <end position="206"/>
    </location>
</feature>
<proteinExistence type="inferred from homology"/>
<dbReference type="PANTHER" id="PTHR11206">
    <property type="entry name" value="MULTIDRUG RESISTANCE PROTEIN"/>
    <property type="match status" value="1"/>
</dbReference>
<dbReference type="Proteomes" id="UP000636800">
    <property type="component" value="Unassembled WGS sequence"/>
</dbReference>
<feature type="transmembrane region" description="Helical" evidence="2">
    <location>
        <begin position="218"/>
        <end position="242"/>
    </location>
</feature>
<dbReference type="Pfam" id="PF01554">
    <property type="entry name" value="MatE"/>
    <property type="match status" value="2"/>
</dbReference>
<comment type="caution">
    <text evidence="3">The sequence shown here is derived from an EMBL/GenBank/DDBJ whole genome shotgun (WGS) entry which is preliminary data.</text>
</comment>
<keyword evidence="2" id="KW-0472">Membrane</keyword>
<keyword evidence="2" id="KW-1133">Transmembrane helix</keyword>
<feature type="transmembrane region" description="Helical" evidence="2">
    <location>
        <begin position="44"/>
        <end position="65"/>
    </location>
</feature>
<dbReference type="GO" id="GO:0016020">
    <property type="term" value="C:membrane"/>
    <property type="evidence" value="ECO:0007669"/>
    <property type="project" value="InterPro"/>
</dbReference>
<dbReference type="EMBL" id="JADCNL010000017">
    <property type="protein sequence ID" value="KAG0452232.1"/>
    <property type="molecule type" value="Genomic_DNA"/>
</dbReference>